<name>A0A2K0SYS1_9HYPO</name>
<dbReference type="Proteomes" id="UP000236546">
    <property type="component" value="Unassembled WGS sequence"/>
</dbReference>
<comment type="caution">
    <text evidence="2">The sequence shown here is derived from an EMBL/GenBank/DDBJ whole genome shotgun (WGS) entry which is preliminary data.</text>
</comment>
<evidence type="ECO:0000313" key="2">
    <source>
        <dbReference type="EMBL" id="PNP38416.1"/>
    </source>
</evidence>
<sequence length="53" mass="5956">MRSVARREDDDDDDDDGDSAPAEQQAASRVQQGVIEPMRMDAVHSNELQMRPN</sequence>
<feature type="compositionally biased region" description="Acidic residues" evidence="1">
    <location>
        <begin position="9"/>
        <end position="18"/>
    </location>
</feature>
<accession>A0A2K0SYS1</accession>
<feature type="region of interest" description="Disordered" evidence="1">
    <location>
        <begin position="1"/>
        <end position="53"/>
    </location>
</feature>
<evidence type="ECO:0000256" key="1">
    <source>
        <dbReference type="SAM" id="MobiDB-lite"/>
    </source>
</evidence>
<proteinExistence type="predicted"/>
<organism evidence="2 3">
    <name type="scientific">Trichoderma gamsii</name>
    <dbReference type="NCBI Taxonomy" id="398673"/>
    <lineage>
        <taxon>Eukaryota</taxon>
        <taxon>Fungi</taxon>
        <taxon>Dikarya</taxon>
        <taxon>Ascomycota</taxon>
        <taxon>Pezizomycotina</taxon>
        <taxon>Sordariomycetes</taxon>
        <taxon>Hypocreomycetidae</taxon>
        <taxon>Hypocreales</taxon>
        <taxon>Hypocreaceae</taxon>
        <taxon>Trichoderma</taxon>
    </lineage>
</organism>
<reference evidence="2 3" key="1">
    <citation type="submission" date="2017-02" db="EMBL/GenBank/DDBJ databases">
        <title>Genomes of Trichoderma spp. with biocontrol activity.</title>
        <authorList>
            <person name="Gardiner D."/>
            <person name="Kazan K."/>
            <person name="Vos C."/>
            <person name="Harvey P."/>
        </authorList>
    </citation>
    <scope>NUCLEOTIDE SEQUENCE [LARGE SCALE GENOMIC DNA]</scope>
    <source>
        <strain evidence="2 3">A5MH</strain>
    </source>
</reference>
<evidence type="ECO:0000313" key="3">
    <source>
        <dbReference type="Proteomes" id="UP000236546"/>
    </source>
</evidence>
<gene>
    <name evidence="2" type="ORF">TGAMA5MH_09775</name>
</gene>
<protein>
    <submittedName>
        <fullName evidence="2">Uncharacterized protein</fullName>
    </submittedName>
</protein>
<dbReference type="AlphaFoldDB" id="A0A2K0SYS1"/>
<dbReference type="EMBL" id="MTYH01000105">
    <property type="protein sequence ID" value="PNP38416.1"/>
    <property type="molecule type" value="Genomic_DNA"/>
</dbReference>